<feature type="region of interest" description="Disordered" evidence="1">
    <location>
        <begin position="56"/>
        <end position="75"/>
    </location>
</feature>
<dbReference type="AlphaFoldDB" id="A0AAD3SSY9"/>
<keyword evidence="3" id="KW-1185">Reference proteome</keyword>
<reference evidence="2" key="1">
    <citation type="submission" date="2023-05" db="EMBL/GenBank/DDBJ databases">
        <title>Nepenthes gracilis genome sequencing.</title>
        <authorList>
            <person name="Fukushima K."/>
        </authorList>
    </citation>
    <scope>NUCLEOTIDE SEQUENCE</scope>
    <source>
        <strain evidence="2">SING2019-196</strain>
    </source>
</reference>
<evidence type="ECO:0000256" key="1">
    <source>
        <dbReference type="SAM" id="MobiDB-lite"/>
    </source>
</evidence>
<dbReference type="Pfam" id="PF05340">
    <property type="entry name" value="DUF740"/>
    <property type="match status" value="1"/>
</dbReference>
<evidence type="ECO:0000313" key="2">
    <source>
        <dbReference type="EMBL" id="GMH17373.1"/>
    </source>
</evidence>
<comment type="caution">
    <text evidence="2">The sequence shown here is derived from an EMBL/GenBank/DDBJ whole genome shotgun (WGS) entry which is preliminary data.</text>
</comment>
<proteinExistence type="predicted"/>
<dbReference type="Proteomes" id="UP001279734">
    <property type="component" value="Unassembled WGS sequence"/>
</dbReference>
<dbReference type="PANTHER" id="PTHR34046">
    <property type="entry name" value="OS06G0218800 PROTEIN"/>
    <property type="match status" value="1"/>
</dbReference>
<dbReference type="InterPro" id="IPR008004">
    <property type="entry name" value="OCTOPUS-like"/>
</dbReference>
<dbReference type="EMBL" id="BSYO01000017">
    <property type="protein sequence ID" value="GMH17373.1"/>
    <property type="molecule type" value="Genomic_DNA"/>
</dbReference>
<organism evidence="2 3">
    <name type="scientific">Nepenthes gracilis</name>
    <name type="common">Slender pitcher plant</name>
    <dbReference type="NCBI Taxonomy" id="150966"/>
    <lineage>
        <taxon>Eukaryota</taxon>
        <taxon>Viridiplantae</taxon>
        <taxon>Streptophyta</taxon>
        <taxon>Embryophyta</taxon>
        <taxon>Tracheophyta</taxon>
        <taxon>Spermatophyta</taxon>
        <taxon>Magnoliopsida</taxon>
        <taxon>eudicotyledons</taxon>
        <taxon>Gunneridae</taxon>
        <taxon>Pentapetalae</taxon>
        <taxon>Caryophyllales</taxon>
        <taxon>Nepenthaceae</taxon>
        <taxon>Nepenthes</taxon>
    </lineage>
</organism>
<name>A0AAD3SSY9_NEPGR</name>
<dbReference type="PANTHER" id="PTHR34046:SF7">
    <property type="entry name" value="DUF740 FAMILY PROTEIN"/>
    <property type="match status" value="1"/>
</dbReference>
<accession>A0AAD3SSY9</accession>
<gene>
    <name evidence="2" type="ORF">Nepgr_019214</name>
</gene>
<evidence type="ECO:0000313" key="3">
    <source>
        <dbReference type="Proteomes" id="UP001279734"/>
    </source>
</evidence>
<protein>
    <submittedName>
        <fullName evidence="2">Uncharacterized protein</fullName>
    </submittedName>
</protein>
<sequence length="154" mass="17098">MIGHQRGIKSIMFRSKPIFPPQCKRHPKHRQSPGVCSLCLTEKLSKLSAAGSVRLSSYHPSSSSSSSLSSSSSDVSPCDQYIYDHMSFRGYRDSGLLASDASATVFNVLNKSRSEATGSGEVKNRGKENIGFWLKFLRPRTEEKRSSSMYCRIL</sequence>